<dbReference type="FunFam" id="3.60.10.10:FF:000027">
    <property type="entry name" value="Type IV inositol polyphosphate 5-phosphatase 7"/>
    <property type="match status" value="1"/>
</dbReference>
<keyword evidence="2" id="KW-0378">Hydrolase</keyword>
<feature type="compositionally biased region" description="Basic and acidic residues" evidence="3">
    <location>
        <begin position="55"/>
        <end position="78"/>
    </location>
</feature>
<evidence type="ECO:0000313" key="6">
    <source>
        <dbReference type="Proteomes" id="UP000807115"/>
    </source>
</evidence>
<feature type="domain" description="Inositol polyphosphate-related phosphatase" evidence="4">
    <location>
        <begin position="271"/>
        <end position="548"/>
    </location>
</feature>
<dbReference type="Gene3D" id="3.60.10.10">
    <property type="entry name" value="Endonuclease/exonuclease/phosphatase"/>
    <property type="match status" value="2"/>
</dbReference>
<reference evidence="5" key="1">
    <citation type="journal article" date="2019" name="BMC Genomics">
        <title>A new reference genome for Sorghum bicolor reveals high levels of sequence similarity between sweet and grain genotypes: implications for the genetics of sugar metabolism.</title>
        <authorList>
            <person name="Cooper E.A."/>
            <person name="Brenton Z.W."/>
            <person name="Flinn B.S."/>
            <person name="Jenkins J."/>
            <person name="Shu S."/>
            <person name="Flowers D."/>
            <person name="Luo F."/>
            <person name="Wang Y."/>
            <person name="Xia P."/>
            <person name="Barry K."/>
            <person name="Daum C."/>
            <person name="Lipzen A."/>
            <person name="Yoshinaga Y."/>
            <person name="Schmutz J."/>
            <person name="Saski C."/>
            <person name="Vermerris W."/>
            <person name="Kresovich S."/>
        </authorList>
    </citation>
    <scope>NUCLEOTIDE SEQUENCE</scope>
</reference>
<accession>A0A921UZD6</accession>
<comment type="caution">
    <text evidence="5">The sequence shown here is derived from an EMBL/GenBank/DDBJ whole genome shotgun (WGS) entry which is preliminary data.</text>
</comment>
<evidence type="ECO:0000259" key="4">
    <source>
        <dbReference type="SMART" id="SM00128"/>
    </source>
</evidence>
<dbReference type="InterPro" id="IPR036691">
    <property type="entry name" value="Endo/exonu/phosph_ase_sf"/>
</dbReference>
<gene>
    <name evidence="5" type="ORF">BDA96_01G259500</name>
</gene>
<evidence type="ECO:0000256" key="2">
    <source>
        <dbReference type="ARBA" id="ARBA00022801"/>
    </source>
</evidence>
<dbReference type="SUPFAM" id="SSF56219">
    <property type="entry name" value="DNase I-like"/>
    <property type="match status" value="1"/>
</dbReference>
<dbReference type="Proteomes" id="UP000807115">
    <property type="component" value="Chromosome 1"/>
</dbReference>
<dbReference type="PANTHER" id="PTHR45666:SF2">
    <property type="entry name" value="OS10G0422500 PROTEIN"/>
    <property type="match status" value="1"/>
</dbReference>
<organism evidence="5 6">
    <name type="scientific">Sorghum bicolor</name>
    <name type="common">Sorghum</name>
    <name type="synonym">Sorghum vulgare</name>
    <dbReference type="NCBI Taxonomy" id="4558"/>
    <lineage>
        <taxon>Eukaryota</taxon>
        <taxon>Viridiplantae</taxon>
        <taxon>Streptophyta</taxon>
        <taxon>Embryophyta</taxon>
        <taxon>Tracheophyta</taxon>
        <taxon>Spermatophyta</taxon>
        <taxon>Magnoliopsida</taxon>
        <taxon>Liliopsida</taxon>
        <taxon>Poales</taxon>
        <taxon>Poaceae</taxon>
        <taxon>PACMAD clade</taxon>
        <taxon>Panicoideae</taxon>
        <taxon>Andropogonodae</taxon>
        <taxon>Andropogoneae</taxon>
        <taxon>Sorghinae</taxon>
        <taxon>Sorghum</taxon>
    </lineage>
</organism>
<dbReference type="PANTHER" id="PTHR45666">
    <property type="entry name" value="TYPE IV INOSITOL POLYPHOSPHATE 5-PHOSPHATASE 9"/>
    <property type="match status" value="1"/>
</dbReference>
<name>A0A921UZD6_SORBI</name>
<dbReference type="Pfam" id="PF22669">
    <property type="entry name" value="Exo_endo_phos2"/>
    <property type="match status" value="1"/>
</dbReference>
<protein>
    <recommendedName>
        <fullName evidence="4">Inositol polyphosphate-related phosphatase domain-containing protein</fullName>
    </recommendedName>
</protein>
<proteinExistence type="inferred from homology"/>
<dbReference type="GO" id="GO:0004445">
    <property type="term" value="F:inositol-polyphosphate 5-phosphatase activity"/>
    <property type="evidence" value="ECO:0007669"/>
    <property type="project" value="InterPro"/>
</dbReference>
<dbReference type="AlphaFoldDB" id="A0A921UZD6"/>
<evidence type="ECO:0000313" key="5">
    <source>
        <dbReference type="EMBL" id="KAG0549478.1"/>
    </source>
</evidence>
<dbReference type="InterPro" id="IPR000300">
    <property type="entry name" value="IPPc"/>
</dbReference>
<feature type="region of interest" description="Disordered" evidence="3">
    <location>
        <begin position="38"/>
        <end position="86"/>
    </location>
</feature>
<evidence type="ECO:0000256" key="1">
    <source>
        <dbReference type="ARBA" id="ARBA00010768"/>
    </source>
</evidence>
<dbReference type="InterPro" id="IPR045849">
    <property type="entry name" value="IP5P_plant"/>
</dbReference>
<reference evidence="5" key="2">
    <citation type="submission" date="2020-10" db="EMBL/GenBank/DDBJ databases">
        <authorList>
            <person name="Cooper E.A."/>
            <person name="Brenton Z.W."/>
            <person name="Flinn B.S."/>
            <person name="Jenkins J."/>
            <person name="Shu S."/>
            <person name="Flowers D."/>
            <person name="Luo F."/>
            <person name="Wang Y."/>
            <person name="Xia P."/>
            <person name="Barry K."/>
            <person name="Daum C."/>
            <person name="Lipzen A."/>
            <person name="Yoshinaga Y."/>
            <person name="Schmutz J."/>
            <person name="Saski C."/>
            <person name="Vermerris W."/>
            <person name="Kresovich S."/>
        </authorList>
    </citation>
    <scope>NUCLEOTIDE SEQUENCE</scope>
</reference>
<dbReference type="SMART" id="SM00128">
    <property type="entry name" value="IPPc"/>
    <property type="match status" value="1"/>
</dbReference>
<dbReference type="EMBL" id="CM027680">
    <property type="protein sequence ID" value="KAG0549478.1"/>
    <property type="molecule type" value="Genomic_DNA"/>
</dbReference>
<comment type="similarity">
    <text evidence="1">Belongs to the inositol polyphosphate 5-phosphatase family.</text>
</comment>
<sequence>MRDGGGTGKMSKLSWSKSLVRKWFNIRGKSHDFHADAAAVGTGSGRSGGGDDDWRDGSFTRRDSYAAKKSRTERASRRSHERSRRSKIDLDAAEATVMLDYRIFAATWNVGGRAPPGSLSLDDWLRTSPPADIYVLGFQEIVPLNAGNVLGAEDNGPARKWVSLVRRTLNSLPGSGGSGSLQTPSPAPYLVAEMDADFERSTRNDPSFFHRRSFQSGLSRSMRVDGDILAGPGPARLERRYSVNDRVMYGSRPSDYEANCRWGGGGGGQSDDEDDHVGGGESPITVFSPMSHGYGNAQPMEECSGSARGPARYCLVASKQMVGLFLMIWARKEMKNDIRNLKVSCVGRGLMGYLGNKGSISISMVLHQTSFCFVCSHLTSGQKDGDEHRRNSDVMEILRKTRFPRVCGQYERSPETILEHDRIIWLGDLNYRIALSYRSVKALVEMRNWKALLEKDQLTREQRGGRVFAGWNEGRIYFPPTYKYSNNSDKYAGDDMNQKEKKRTPAWCDRILWYGRGLSQLSYVRGESRFSDHRPVYSMFIAEVESINHTQIQKMSSWSSQLDIEELLPYSYGYTEIDHYGYTDLNFY</sequence>
<evidence type="ECO:0000256" key="3">
    <source>
        <dbReference type="SAM" id="MobiDB-lite"/>
    </source>
</evidence>
<dbReference type="FunFam" id="3.60.10.10:FF:000023">
    <property type="entry name" value="Type IV inositol polyphosphate 5-phosphatase 7"/>
    <property type="match status" value="1"/>
</dbReference>
<dbReference type="GO" id="GO:0046856">
    <property type="term" value="P:phosphatidylinositol dephosphorylation"/>
    <property type="evidence" value="ECO:0007669"/>
    <property type="project" value="InterPro"/>
</dbReference>